<proteinExistence type="predicted"/>
<dbReference type="RefSeq" id="WP_170166845.1">
    <property type="nucleotide sequence ID" value="NZ_UAPQ01000006.1"/>
</dbReference>
<sequence>MKDNKAPSDSASDISNLKDTKVGGSFSGKADGKEIKMDAPSVACLEQDGATSIAATQASSDLSQLNAASLVVDADGKAGLVHLRNGDLVLSYIAGGGTGSAELSVDGKNYTVKGEAPVQGAGAESELKSYELKFTCP</sequence>
<evidence type="ECO:0000256" key="1">
    <source>
        <dbReference type="ARBA" id="ARBA00022475"/>
    </source>
</evidence>
<dbReference type="InterPro" id="IPR008691">
    <property type="entry name" value="LpqH"/>
</dbReference>
<evidence type="ECO:0000256" key="3">
    <source>
        <dbReference type="SAM" id="MobiDB-lite"/>
    </source>
</evidence>
<name>A0ABY1VND3_9ACTO</name>
<reference evidence="4 5" key="1">
    <citation type="submission" date="2018-06" db="EMBL/GenBank/DDBJ databases">
        <authorList>
            <consortium name="Pathogen Informatics"/>
            <person name="Doyle S."/>
        </authorList>
    </citation>
    <scope>NUCLEOTIDE SEQUENCE [LARGE SCALE GENOMIC DNA]</scope>
    <source>
        <strain evidence="4 5">NCTC11535</strain>
    </source>
</reference>
<comment type="caution">
    <text evidence="4">The sequence shown here is derived from an EMBL/GenBank/DDBJ whole genome shotgun (WGS) entry which is preliminary data.</text>
</comment>
<gene>
    <name evidence="4" type="ORF">NCTC11535_00856</name>
</gene>
<accession>A0ABY1VND3</accession>
<organism evidence="4 5">
    <name type="scientific">Actinomyces bovis</name>
    <dbReference type="NCBI Taxonomy" id="1658"/>
    <lineage>
        <taxon>Bacteria</taxon>
        <taxon>Bacillati</taxon>
        <taxon>Actinomycetota</taxon>
        <taxon>Actinomycetes</taxon>
        <taxon>Actinomycetales</taxon>
        <taxon>Actinomycetaceae</taxon>
        <taxon>Actinomyces</taxon>
    </lineage>
</organism>
<protein>
    <recommendedName>
        <fullName evidence="6">Lipoprotein antigen</fullName>
    </recommendedName>
</protein>
<dbReference type="Pfam" id="PF05481">
    <property type="entry name" value="Myco_19_kDa"/>
    <property type="match status" value="1"/>
</dbReference>
<keyword evidence="1" id="KW-1003">Cell membrane</keyword>
<evidence type="ECO:0000256" key="2">
    <source>
        <dbReference type="ARBA" id="ARBA00023136"/>
    </source>
</evidence>
<dbReference type="EMBL" id="UAPQ01000006">
    <property type="protein sequence ID" value="SPT53196.1"/>
    <property type="molecule type" value="Genomic_DNA"/>
</dbReference>
<dbReference type="Proteomes" id="UP000250006">
    <property type="component" value="Unassembled WGS sequence"/>
</dbReference>
<evidence type="ECO:0000313" key="4">
    <source>
        <dbReference type="EMBL" id="SPT53196.1"/>
    </source>
</evidence>
<evidence type="ECO:0000313" key="5">
    <source>
        <dbReference type="Proteomes" id="UP000250006"/>
    </source>
</evidence>
<evidence type="ECO:0008006" key="6">
    <source>
        <dbReference type="Google" id="ProtNLM"/>
    </source>
</evidence>
<keyword evidence="2" id="KW-0472">Membrane</keyword>
<keyword evidence="5" id="KW-1185">Reference proteome</keyword>
<feature type="region of interest" description="Disordered" evidence="3">
    <location>
        <begin position="1"/>
        <end position="32"/>
    </location>
</feature>